<evidence type="ECO:0000313" key="11">
    <source>
        <dbReference type="Proteomes" id="UP000240974"/>
    </source>
</evidence>
<comment type="caution">
    <text evidence="10">The sequence shown here is derived from an EMBL/GenBank/DDBJ whole genome shotgun (WGS) entry which is preliminary data.</text>
</comment>
<evidence type="ECO:0000256" key="3">
    <source>
        <dbReference type="ARBA" id="ARBA00022722"/>
    </source>
</evidence>
<dbReference type="AlphaFoldDB" id="A0A2T3G6B2"/>
<keyword evidence="4 9" id="KW-0479">Metal-binding</keyword>
<dbReference type="GO" id="GO:0043571">
    <property type="term" value="P:maintenance of CRISPR repeat elements"/>
    <property type="evidence" value="ECO:0007669"/>
    <property type="project" value="UniProtKB-UniRule"/>
</dbReference>
<dbReference type="RefSeq" id="WP_107029187.1">
    <property type="nucleotide sequence ID" value="NZ_PYLQ01000002.1"/>
</dbReference>
<accession>A0A2T3G6B2</accession>
<dbReference type="EMBL" id="PYLQ01000002">
    <property type="protein sequence ID" value="PST43022.1"/>
    <property type="molecule type" value="Genomic_DNA"/>
</dbReference>
<dbReference type="CDD" id="cd09725">
    <property type="entry name" value="Cas2_I_II_III"/>
    <property type="match status" value="1"/>
</dbReference>
<evidence type="ECO:0000256" key="9">
    <source>
        <dbReference type="HAMAP-Rule" id="MF_01471"/>
    </source>
</evidence>
<keyword evidence="6 9" id="KW-0378">Hydrolase</keyword>
<proteinExistence type="inferred from homology"/>
<sequence>MYIICTYDVKSKNCPKFMKLLRRYLFHVQESVFEGELTPAAYKKLTKELEKIITDDDHVAIYYSYNSKMIKKQEIGNSIDKTRFIID</sequence>
<dbReference type="GO" id="GO:0046872">
    <property type="term" value="F:metal ion binding"/>
    <property type="evidence" value="ECO:0007669"/>
    <property type="project" value="UniProtKB-UniRule"/>
</dbReference>
<dbReference type="InterPro" id="IPR019199">
    <property type="entry name" value="Virulence_VapD/CRISPR_Cas2"/>
</dbReference>
<dbReference type="Gene3D" id="3.30.70.240">
    <property type="match status" value="1"/>
</dbReference>
<keyword evidence="3 9" id="KW-0540">Nuclease</keyword>
<evidence type="ECO:0000256" key="8">
    <source>
        <dbReference type="ARBA" id="ARBA00023118"/>
    </source>
</evidence>
<comment type="similarity">
    <text evidence="2 9">Belongs to the CRISPR-associated endoribonuclease Cas2 protein family.</text>
</comment>
<organism evidence="10 11">
    <name type="scientific">Faecalibacillus intestinalis</name>
    <dbReference type="NCBI Taxonomy" id="1982626"/>
    <lineage>
        <taxon>Bacteria</taxon>
        <taxon>Bacillati</taxon>
        <taxon>Bacillota</taxon>
        <taxon>Erysipelotrichia</taxon>
        <taxon>Erysipelotrichales</taxon>
        <taxon>Coprobacillaceae</taxon>
        <taxon>Faecalibacillus</taxon>
    </lineage>
</organism>
<dbReference type="EC" id="3.1.-.-" evidence="9"/>
<keyword evidence="11" id="KW-1185">Reference proteome</keyword>
<comment type="function">
    <text evidence="9">CRISPR (clustered regularly interspaced short palindromic repeat), is an adaptive immune system that provides protection against mobile genetic elements (viruses, transposable elements and conjugative plasmids). CRISPR clusters contain sequences complementary to antecedent mobile elements and target invading nucleic acids. CRISPR clusters are transcribed and processed into CRISPR RNA (crRNA). Functions as a ssRNA-specific endoribonuclease. Involved in the integration of spacer DNA into the CRISPR cassette.</text>
</comment>
<keyword evidence="5 9" id="KW-0255">Endonuclease</keyword>
<name>A0A2T3G6B2_9FIRM</name>
<dbReference type="InterPro" id="IPR021127">
    <property type="entry name" value="CRISPR_associated_Cas2"/>
</dbReference>
<evidence type="ECO:0000256" key="6">
    <source>
        <dbReference type="ARBA" id="ARBA00022801"/>
    </source>
</evidence>
<evidence type="ECO:0000256" key="5">
    <source>
        <dbReference type="ARBA" id="ARBA00022759"/>
    </source>
</evidence>
<dbReference type="PANTHER" id="PTHR34405">
    <property type="entry name" value="CRISPR-ASSOCIATED ENDORIBONUCLEASE CAS2"/>
    <property type="match status" value="1"/>
</dbReference>
<evidence type="ECO:0000256" key="4">
    <source>
        <dbReference type="ARBA" id="ARBA00022723"/>
    </source>
</evidence>
<dbReference type="SUPFAM" id="SSF143430">
    <property type="entry name" value="TTP0101/SSO1404-like"/>
    <property type="match status" value="1"/>
</dbReference>
<dbReference type="NCBIfam" id="TIGR01573">
    <property type="entry name" value="cas2"/>
    <property type="match status" value="1"/>
</dbReference>
<dbReference type="GO" id="GO:0051607">
    <property type="term" value="P:defense response to virus"/>
    <property type="evidence" value="ECO:0007669"/>
    <property type="project" value="UniProtKB-UniRule"/>
</dbReference>
<dbReference type="GO" id="GO:0016787">
    <property type="term" value="F:hydrolase activity"/>
    <property type="evidence" value="ECO:0007669"/>
    <property type="project" value="UniProtKB-KW"/>
</dbReference>
<dbReference type="Proteomes" id="UP000240974">
    <property type="component" value="Unassembled WGS sequence"/>
</dbReference>
<comment type="subunit">
    <text evidence="9">Homodimer, forms a heterotetramer with a Cas1 homodimer.</text>
</comment>
<protein>
    <recommendedName>
        <fullName evidence="9">CRISPR-associated endoribonuclease Cas2</fullName>
        <ecNumber evidence="9">3.1.-.-</ecNumber>
    </recommendedName>
</protein>
<gene>
    <name evidence="9 10" type="primary">cas2</name>
    <name evidence="10" type="ORF">C7U54_02490</name>
</gene>
<reference evidence="10 11" key="1">
    <citation type="journal article" date="2019" name="Int. J. Syst. Evol. Microbiol.">
        <title>Faecalibacillus intestinalis gen. nov., sp. nov. and Faecalibacillus faecis sp. nov., isolated from human faeces.</title>
        <authorList>
            <person name="Seo B."/>
            <person name="Jeon K."/>
            <person name="Baek I."/>
            <person name="Lee Y.M."/>
            <person name="Baek K."/>
            <person name="Ko G."/>
        </authorList>
    </citation>
    <scope>NUCLEOTIDE SEQUENCE [LARGE SCALE GENOMIC DNA]</scope>
    <source>
        <strain evidence="10 11">SNUG30099</strain>
    </source>
</reference>
<dbReference type="GO" id="GO:0004521">
    <property type="term" value="F:RNA endonuclease activity"/>
    <property type="evidence" value="ECO:0007669"/>
    <property type="project" value="InterPro"/>
</dbReference>
<evidence type="ECO:0000313" key="10">
    <source>
        <dbReference type="EMBL" id="PST43022.1"/>
    </source>
</evidence>
<dbReference type="Pfam" id="PF09827">
    <property type="entry name" value="CRISPR_Cas2"/>
    <property type="match status" value="1"/>
</dbReference>
<keyword evidence="7 9" id="KW-0460">Magnesium</keyword>
<comment type="cofactor">
    <cofactor evidence="1 9">
        <name>Mg(2+)</name>
        <dbReference type="ChEBI" id="CHEBI:18420"/>
    </cofactor>
</comment>
<evidence type="ECO:0000256" key="7">
    <source>
        <dbReference type="ARBA" id="ARBA00022842"/>
    </source>
</evidence>
<feature type="binding site" evidence="9">
    <location>
        <position position="8"/>
    </location>
    <ligand>
        <name>Mg(2+)</name>
        <dbReference type="ChEBI" id="CHEBI:18420"/>
        <note>catalytic</note>
    </ligand>
</feature>
<keyword evidence="8 9" id="KW-0051">Antiviral defense</keyword>
<dbReference type="HAMAP" id="MF_01471">
    <property type="entry name" value="Cas2"/>
    <property type="match status" value="1"/>
</dbReference>
<evidence type="ECO:0000256" key="2">
    <source>
        <dbReference type="ARBA" id="ARBA00009959"/>
    </source>
</evidence>
<evidence type="ECO:0000256" key="1">
    <source>
        <dbReference type="ARBA" id="ARBA00001946"/>
    </source>
</evidence>